<keyword evidence="2" id="KW-0479">Metal-binding</keyword>
<evidence type="ECO:0000313" key="7">
    <source>
        <dbReference type="Proteomes" id="UP000538147"/>
    </source>
</evidence>
<feature type="domain" description="SWIM-type" evidence="3">
    <location>
        <begin position="68"/>
        <end position="107"/>
    </location>
</feature>
<dbReference type="EMBL" id="JACIIV010000021">
    <property type="protein sequence ID" value="MBB6228620.1"/>
    <property type="molecule type" value="Genomic_DNA"/>
</dbReference>
<dbReference type="GO" id="GO:0016787">
    <property type="term" value="F:hydrolase activity"/>
    <property type="evidence" value="ECO:0007669"/>
    <property type="project" value="UniProtKB-KW"/>
</dbReference>
<keyword evidence="6" id="KW-0347">Helicase</keyword>
<organism evidence="6 7">
    <name type="scientific">Polymorphobacter multimanifer</name>
    <dbReference type="NCBI Taxonomy" id="1070431"/>
    <lineage>
        <taxon>Bacteria</taxon>
        <taxon>Pseudomonadati</taxon>
        <taxon>Pseudomonadota</taxon>
        <taxon>Alphaproteobacteria</taxon>
        <taxon>Sphingomonadales</taxon>
        <taxon>Sphingosinicellaceae</taxon>
        <taxon>Polymorphobacter</taxon>
    </lineage>
</organism>
<dbReference type="Pfam" id="PF00176">
    <property type="entry name" value="SNF2-rel_dom"/>
    <property type="match status" value="1"/>
</dbReference>
<feature type="domain" description="Helicase C-terminal" evidence="5">
    <location>
        <begin position="976"/>
        <end position="1128"/>
    </location>
</feature>
<dbReference type="RefSeq" id="WP_184201288.1">
    <property type="nucleotide sequence ID" value="NZ_BMOX01000004.1"/>
</dbReference>
<dbReference type="CDD" id="cd18793">
    <property type="entry name" value="SF2_C_SNF"/>
    <property type="match status" value="1"/>
</dbReference>
<dbReference type="PROSITE" id="PS51192">
    <property type="entry name" value="HELICASE_ATP_BIND_1"/>
    <property type="match status" value="1"/>
</dbReference>
<feature type="domain" description="Helicase ATP-binding" evidence="4">
    <location>
        <begin position="689"/>
        <end position="849"/>
    </location>
</feature>
<dbReference type="GO" id="GO:0004386">
    <property type="term" value="F:helicase activity"/>
    <property type="evidence" value="ECO:0007669"/>
    <property type="project" value="UniProtKB-KW"/>
</dbReference>
<dbReference type="PROSITE" id="PS51194">
    <property type="entry name" value="HELICASE_CTER"/>
    <property type="match status" value="1"/>
</dbReference>
<sequence>MIATRGIGHVDAMIPPITNALIADAIQTTNMVSAGHAYWLQGRVGALDIDMGLALISAEVRGGVAKPYEVTILFPDNVGGPMEALIDCSCPVGFDCKHGAAVLFAAQAQQSTAPGASQHLARVAPQVSVRPVPLPQPLLQWLAEAQSEVQAAKRSVFDLVYVFAPRALHDGKSKKGKALPAAGEPLAQRLVVSVWLWGQDAGGQFGRSQPKCLQPSSYALRDGGLSLGPVDQWLVRRMSNYGGDLDNHGTPKGAAGGDWIEKVIATGRARWRKADGPVLHWGDDQAAQWRWVTLAGGEQRLALYGLAQSQILLATAPPIVVDEETGLMHRVQCDAEATLAQRLLLMPPVPPEAVAQLATQWPGIVGAAVPAPELDNLQNLGRIAPAPVLTFVQEKVDAISPRRRGYYSSSTYKADMAITRLSFDYAGTRVTSSTNGADITSNGEAGFVRFSRDLAAEAQALDRLFSHGLMPVEAFDEIKTRHAQRWDFAPHPLAEATDFAAFMQTALPPLRTEGWRIEYGPKWQLTLIDVGGDDMQFDVAPSGTDWFDISLGARIDGKVFDILPMLRQLLALYGPALLEQAGDTITVAIGPGKLAQLSTEQIKPVLATLLDMALHEREASGRLRLPSSDIAVLADLENASTGHIGWRGGDALRLLARALTRIEMETTVTPVSFKAVLRPYQQQGLDWLQALHSAGFGGMLADDMGLGKTVQALAHIATLKAAGNLGAPALIICPTSVLPNWQAEIAQFTSELRVVLWHGNDRQSQNDSLAAADIILSSYPLLLRDQKLFAAQNFGLILFDEAQVLKNPKTAGFKAAKTLKAAQVIALSGTPVENQLTDIWSLTDLVTPNLLGPLDQFKRIIDKPITRDNDLAAKALLRRRLKPFMLRRTKDEVARDLPEKTEIPEWIDLEKNQLASYESLRLLMQKRVRDEIARVGLLRSQIVFLDALLKLRQLCCDPRLVPQLSGKGAGSAKLARLLEMLPELLREGRRILLFSQFTSMLDLIKPELDALQIAHVEIRGSTQDRETPVRRFQAGEVPLILVSLKAGGTGLNLTAADTVILYDPWWNPAVEAQAIDRAHRIGQSKPVFVHRLIARDTIEEKILGLQDKKRALAAMLWEGDDATPAKLTEADIDFLLG</sequence>
<dbReference type="PROSITE" id="PS50966">
    <property type="entry name" value="ZF_SWIM"/>
    <property type="match status" value="1"/>
</dbReference>
<comment type="caution">
    <text evidence="6">The sequence shown here is derived from an EMBL/GenBank/DDBJ whole genome shotgun (WGS) entry which is preliminary data.</text>
</comment>
<dbReference type="Proteomes" id="UP000538147">
    <property type="component" value="Unassembled WGS sequence"/>
</dbReference>
<dbReference type="PANTHER" id="PTHR10799">
    <property type="entry name" value="SNF2/RAD54 HELICASE FAMILY"/>
    <property type="match status" value="1"/>
</dbReference>
<dbReference type="Gene3D" id="3.40.50.300">
    <property type="entry name" value="P-loop containing nucleotide triphosphate hydrolases"/>
    <property type="match status" value="1"/>
</dbReference>
<dbReference type="InterPro" id="IPR027417">
    <property type="entry name" value="P-loop_NTPase"/>
</dbReference>
<keyword evidence="2" id="KW-0863">Zinc-finger</keyword>
<dbReference type="Pfam" id="PF00271">
    <property type="entry name" value="Helicase_C"/>
    <property type="match status" value="1"/>
</dbReference>
<dbReference type="SUPFAM" id="SSF52540">
    <property type="entry name" value="P-loop containing nucleoside triphosphate hydrolases"/>
    <property type="match status" value="2"/>
</dbReference>
<name>A0A841L850_9SPHN</name>
<dbReference type="GO" id="GO:0008270">
    <property type="term" value="F:zinc ion binding"/>
    <property type="evidence" value="ECO:0007669"/>
    <property type="project" value="UniProtKB-KW"/>
</dbReference>
<dbReference type="InterPro" id="IPR014001">
    <property type="entry name" value="Helicase_ATP-bd"/>
</dbReference>
<dbReference type="InterPro" id="IPR007527">
    <property type="entry name" value="Znf_SWIM"/>
</dbReference>
<dbReference type="InterPro" id="IPR049730">
    <property type="entry name" value="SNF2/RAD54-like_C"/>
</dbReference>
<evidence type="ECO:0000313" key="6">
    <source>
        <dbReference type="EMBL" id="MBB6228620.1"/>
    </source>
</evidence>
<keyword evidence="6" id="KW-0067">ATP-binding</keyword>
<reference evidence="6 7" key="1">
    <citation type="submission" date="2020-08" db="EMBL/GenBank/DDBJ databases">
        <title>Genomic Encyclopedia of Type Strains, Phase IV (KMG-IV): sequencing the most valuable type-strain genomes for metagenomic binning, comparative biology and taxonomic classification.</title>
        <authorList>
            <person name="Goeker M."/>
        </authorList>
    </citation>
    <scope>NUCLEOTIDE SEQUENCE [LARGE SCALE GENOMIC DNA]</scope>
    <source>
        <strain evidence="6 7">DSM 102189</strain>
    </source>
</reference>
<dbReference type="Gene3D" id="3.40.50.10810">
    <property type="entry name" value="Tandem AAA-ATPase domain"/>
    <property type="match status" value="1"/>
</dbReference>
<evidence type="ECO:0000256" key="2">
    <source>
        <dbReference type="PROSITE-ProRule" id="PRU00325"/>
    </source>
</evidence>
<keyword evidence="2" id="KW-0862">Zinc</keyword>
<proteinExistence type="predicted"/>
<dbReference type="Pfam" id="PF04434">
    <property type="entry name" value="SWIM"/>
    <property type="match status" value="1"/>
</dbReference>
<protein>
    <submittedName>
        <fullName evidence="6">Superfamily II DNA or RNA helicase</fullName>
    </submittedName>
</protein>
<dbReference type="InterPro" id="IPR000330">
    <property type="entry name" value="SNF2_N"/>
</dbReference>
<gene>
    <name evidence="6" type="ORF">FHS79_002810</name>
</gene>
<dbReference type="AlphaFoldDB" id="A0A841L850"/>
<keyword evidence="7" id="KW-1185">Reference proteome</keyword>
<dbReference type="SMART" id="SM00490">
    <property type="entry name" value="HELICc"/>
    <property type="match status" value="1"/>
</dbReference>
<dbReference type="InterPro" id="IPR038718">
    <property type="entry name" value="SNF2-like_sf"/>
</dbReference>
<dbReference type="InterPro" id="IPR001650">
    <property type="entry name" value="Helicase_C-like"/>
</dbReference>
<evidence type="ECO:0000259" key="3">
    <source>
        <dbReference type="PROSITE" id="PS50966"/>
    </source>
</evidence>
<evidence type="ECO:0000259" key="5">
    <source>
        <dbReference type="PROSITE" id="PS51194"/>
    </source>
</evidence>
<evidence type="ECO:0000256" key="1">
    <source>
        <dbReference type="ARBA" id="ARBA00022801"/>
    </source>
</evidence>
<dbReference type="SMART" id="SM00487">
    <property type="entry name" value="DEXDc"/>
    <property type="match status" value="1"/>
</dbReference>
<accession>A0A841L850</accession>
<evidence type="ECO:0000259" key="4">
    <source>
        <dbReference type="PROSITE" id="PS51192"/>
    </source>
</evidence>
<keyword evidence="1" id="KW-0378">Hydrolase</keyword>
<dbReference type="GO" id="GO:0005524">
    <property type="term" value="F:ATP binding"/>
    <property type="evidence" value="ECO:0007669"/>
    <property type="project" value="InterPro"/>
</dbReference>
<keyword evidence="6" id="KW-0547">Nucleotide-binding</keyword>